<dbReference type="Proteomes" id="UP000203794">
    <property type="component" value="Segment"/>
</dbReference>
<accession>A0A0A8J949</accession>
<proteinExistence type="predicted"/>
<name>A0A0A8J949_9CAUD</name>
<keyword evidence="2" id="KW-1185">Reference proteome</keyword>
<sequence length="31" mass="3610">MYAGDGFEFAPESNRNNRSIVVKRFETPFDD</sequence>
<evidence type="ECO:0000313" key="1">
    <source>
        <dbReference type="EMBL" id="BAQ02533.2"/>
    </source>
</evidence>
<organism evidence="1 2">
    <name type="scientific">Ralstonia phage RSL2</name>
    <dbReference type="NCBI Taxonomy" id="1585840"/>
    <lineage>
        <taxon>Viruses</taxon>
        <taxon>Duplodnaviria</taxon>
        <taxon>Heunggongvirae</taxon>
        <taxon>Uroviricota</taxon>
        <taxon>Caudoviricetes</taxon>
        <taxon>Chimalliviridae</taxon>
        <taxon>Chiangmaivirus</taxon>
        <taxon>Chiangmaivirus RSL2</taxon>
    </lineage>
</organism>
<dbReference type="EMBL" id="AP014693">
    <property type="protein sequence ID" value="BAQ02533.2"/>
    <property type="molecule type" value="Genomic_DNA"/>
</dbReference>
<evidence type="ECO:0000313" key="2">
    <source>
        <dbReference type="Proteomes" id="UP000203794"/>
    </source>
</evidence>
<protein>
    <submittedName>
        <fullName evidence="1">Uncharacterized protein</fullName>
    </submittedName>
</protein>
<reference evidence="1 2" key="1">
    <citation type="submission" date="2014-12" db="EMBL/GenBank/DDBJ databases">
        <title>Genome analysis of a novel jumbo phage RSL2 infecting the phytopathogen Ralstonia solanacearum.</title>
        <authorList>
            <person name="Kawasaki T."/>
            <person name="Fujie M."/>
            <person name="Chatchawankanphanich O."/>
            <person name="Ogata H."/>
            <person name="Yamada T."/>
        </authorList>
    </citation>
    <scope>NUCLEOTIDE SEQUENCE [LARGE SCALE GENOMIC DNA]</scope>
    <source>
        <strain evidence="1 2">RSL2</strain>
    </source>
</reference>